<dbReference type="Proteomes" id="UP001431131">
    <property type="component" value="Unassembled WGS sequence"/>
</dbReference>
<sequence>MILRKFLGAVLTTLLTGLFFTLFFEIMDGFVNLFAALAILLVSAAPFIFLLGLPVSILSDFLTKKLDGKQRYKKAFLIHMILGLIIGLVLSFFFEHLILVVLTLIAALLFWIIDEILRKKFRRTEK</sequence>
<comment type="caution">
    <text evidence="2">The sequence shown here is derived from an EMBL/GenBank/DDBJ whole genome shotgun (WGS) entry which is preliminary data.</text>
</comment>
<evidence type="ECO:0000256" key="1">
    <source>
        <dbReference type="SAM" id="Phobius"/>
    </source>
</evidence>
<feature type="transmembrane region" description="Helical" evidence="1">
    <location>
        <begin position="76"/>
        <end position="94"/>
    </location>
</feature>
<organism evidence="2 3">
    <name type="scientific">Fredinandcohnia quinoae</name>
    <dbReference type="NCBI Taxonomy" id="2918902"/>
    <lineage>
        <taxon>Bacteria</taxon>
        <taxon>Bacillati</taxon>
        <taxon>Bacillota</taxon>
        <taxon>Bacilli</taxon>
        <taxon>Bacillales</taxon>
        <taxon>Bacillaceae</taxon>
        <taxon>Fredinandcohnia</taxon>
    </lineage>
</organism>
<dbReference type="RefSeq" id="WP_240257794.1">
    <property type="nucleotide sequence ID" value="NZ_JAKTTI010000060.1"/>
</dbReference>
<keyword evidence="1" id="KW-0472">Membrane</keyword>
<evidence type="ECO:0000313" key="3">
    <source>
        <dbReference type="Proteomes" id="UP001431131"/>
    </source>
</evidence>
<gene>
    <name evidence="2" type="ORF">MJG50_21315</name>
</gene>
<feature type="transmembrane region" description="Helical" evidence="1">
    <location>
        <begin position="100"/>
        <end position="117"/>
    </location>
</feature>
<proteinExistence type="predicted"/>
<keyword evidence="3" id="KW-1185">Reference proteome</keyword>
<feature type="transmembrane region" description="Helical" evidence="1">
    <location>
        <begin position="7"/>
        <end position="27"/>
    </location>
</feature>
<name>A0AAW5E5V2_9BACI</name>
<evidence type="ECO:0000313" key="2">
    <source>
        <dbReference type="EMBL" id="MCH1627878.1"/>
    </source>
</evidence>
<keyword evidence="1" id="KW-0812">Transmembrane</keyword>
<protein>
    <submittedName>
        <fullName evidence="2">Uncharacterized protein</fullName>
    </submittedName>
</protein>
<reference evidence="2" key="1">
    <citation type="submission" date="2022-02" db="EMBL/GenBank/DDBJ databases">
        <title>Fredinandcohnia quinoae sp. nov. isolated from Chenopodium quinoa seeds.</title>
        <authorList>
            <person name="Saati-Santamaria Z."/>
            <person name="Flores-Felix J.D."/>
            <person name="Igual J.M."/>
            <person name="Velazquez E."/>
            <person name="Garcia-Fraile P."/>
            <person name="Martinez-Molina E."/>
        </authorList>
    </citation>
    <scope>NUCLEOTIDE SEQUENCE</scope>
    <source>
        <strain evidence="2">SECRCQ15</strain>
    </source>
</reference>
<dbReference type="EMBL" id="JAKTTI010000060">
    <property type="protein sequence ID" value="MCH1627878.1"/>
    <property type="molecule type" value="Genomic_DNA"/>
</dbReference>
<accession>A0AAW5E5V2</accession>
<keyword evidence="1" id="KW-1133">Transmembrane helix</keyword>
<dbReference type="AlphaFoldDB" id="A0AAW5E5V2"/>
<feature type="transmembrane region" description="Helical" evidence="1">
    <location>
        <begin position="33"/>
        <end position="55"/>
    </location>
</feature>